<keyword evidence="2" id="KW-0560">Oxidoreductase</keyword>
<dbReference type="InterPro" id="IPR003813">
    <property type="entry name" value="MvhD/FlpD"/>
</dbReference>
<dbReference type="InterPro" id="IPR001845">
    <property type="entry name" value="HTH_ArsR_DNA-bd_dom"/>
</dbReference>
<proteinExistence type="predicted"/>
<dbReference type="GO" id="GO:0003700">
    <property type="term" value="F:DNA-binding transcription factor activity"/>
    <property type="evidence" value="ECO:0007669"/>
    <property type="project" value="InterPro"/>
</dbReference>
<feature type="domain" description="F420-non-reducing hydrogenase iron-sulfur subunit D" evidence="6">
    <location>
        <begin position="1"/>
        <end position="91"/>
    </location>
</feature>
<dbReference type="GO" id="GO:0016491">
    <property type="term" value="F:oxidoreductase activity"/>
    <property type="evidence" value="ECO:0007669"/>
    <property type="project" value="UniProtKB-KW"/>
</dbReference>
<dbReference type="InterPro" id="IPR036390">
    <property type="entry name" value="WH_DNA-bd_sf"/>
</dbReference>
<reference evidence="7 8" key="1">
    <citation type="journal article" date="2015" name="Genome Announc.">
        <title>Complete Genome of Geobacter pickeringii G13T, a Metal-Reducing Isolate from Sedimentary Kaolin Deposits.</title>
        <authorList>
            <person name="Badalamenti J.P."/>
            <person name="Bond D.R."/>
        </authorList>
    </citation>
    <scope>NUCLEOTIDE SEQUENCE [LARGE SCALE GENOMIC DNA]</scope>
    <source>
        <strain evidence="7 8">G13</strain>
    </source>
</reference>
<dbReference type="GO" id="GO:0051536">
    <property type="term" value="F:iron-sulfur cluster binding"/>
    <property type="evidence" value="ECO:0007669"/>
    <property type="project" value="UniProtKB-KW"/>
</dbReference>
<evidence type="ECO:0000256" key="1">
    <source>
        <dbReference type="ARBA" id="ARBA00022723"/>
    </source>
</evidence>
<feature type="domain" description="HTH arsR-type" evidence="5">
    <location>
        <begin position="160"/>
        <end position="192"/>
    </location>
</feature>
<evidence type="ECO:0000256" key="4">
    <source>
        <dbReference type="ARBA" id="ARBA00023014"/>
    </source>
</evidence>
<dbReference type="GO" id="GO:0046872">
    <property type="term" value="F:metal ion binding"/>
    <property type="evidence" value="ECO:0007669"/>
    <property type="project" value="UniProtKB-KW"/>
</dbReference>
<accession>A0A0B5BG97</accession>
<evidence type="ECO:0000259" key="6">
    <source>
        <dbReference type="Pfam" id="PF02662"/>
    </source>
</evidence>
<sequence length="212" mass="23787">MCTGRVDLAFVLRAFAKGADGVFIGGCWPGECHYVTEGNYDVLKNVHIAKKILERIGINPDRLRLEWIAASEGMRYAEVMNDFGKRLKELGPLGKGEGIEAGALKLRLEAANKLVPYIKLVERERLRQRFKTEQEYTDFFASDELKKLFDELVANKLAVSQITLLLQQKPLNTGEIVKTLGMNASEVSRHLKSATMHGLVRFDEGLKCYALA</sequence>
<keyword evidence="3" id="KW-0408">Iron</keyword>
<gene>
    <name evidence="7" type="ORF">GPICK_09405</name>
</gene>
<evidence type="ECO:0000256" key="3">
    <source>
        <dbReference type="ARBA" id="ARBA00023004"/>
    </source>
</evidence>
<protein>
    <submittedName>
        <fullName evidence="7">Methyl-viologen-reducing hydrogenase subunit delta</fullName>
    </submittedName>
</protein>
<dbReference type="Pfam" id="PF01022">
    <property type="entry name" value="HTH_5"/>
    <property type="match status" value="1"/>
</dbReference>
<keyword evidence="8" id="KW-1185">Reference proteome</keyword>
<dbReference type="CDD" id="cd00090">
    <property type="entry name" value="HTH_ARSR"/>
    <property type="match status" value="1"/>
</dbReference>
<dbReference type="Proteomes" id="UP000057609">
    <property type="component" value="Chromosome"/>
</dbReference>
<keyword evidence="4" id="KW-0411">Iron-sulfur</keyword>
<name>A0A0B5BG97_9BACT</name>
<dbReference type="STRING" id="345632.GPICK_09405"/>
<evidence type="ECO:0000259" key="5">
    <source>
        <dbReference type="Pfam" id="PF01022"/>
    </source>
</evidence>
<keyword evidence="1" id="KW-0479">Metal-binding</keyword>
<dbReference type="SUPFAM" id="SSF46785">
    <property type="entry name" value="Winged helix' DNA-binding domain"/>
    <property type="match status" value="1"/>
</dbReference>
<dbReference type="AlphaFoldDB" id="A0A0B5BG97"/>
<dbReference type="Gene3D" id="1.10.10.10">
    <property type="entry name" value="Winged helix-like DNA-binding domain superfamily/Winged helix DNA-binding domain"/>
    <property type="match status" value="1"/>
</dbReference>
<evidence type="ECO:0000313" key="7">
    <source>
        <dbReference type="EMBL" id="AJE03540.1"/>
    </source>
</evidence>
<evidence type="ECO:0000256" key="2">
    <source>
        <dbReference type="ARBA" id="ARBA00023002"/>
    </source>
</evidence>
<dbReference type="Pfam" id="PF02662">
    <property type="entry name" value="FlpD"/>
    <property type="match status" value="1"/>
</dbReference>
<dbReference type="HOGENOM" id="CLU_095272_0_0_7"/>
<evidence type="ECO:0000313" key="8">
    <source>
        <dbReference type="Proteomes" id="UP000057609"/>
    </source>
</evidence>
<dbReference type="KEGG" id="gpi:GPICK_09405"/>
<dbReference type="InterPro" id="IPR011991">
    <property type="entry name" value="ArsR-like_HTH"/>
</dbReference>
<dbReference type="InterPro" id="IPR036388">
    <property type="entry name" value="WH-like_DNA-bd_sf"/>
</dbReference>
<dbReference type="EMBL" id="CP009788">
    <property type="protein sequence ID" value="AJE03540.1"/>
    <property type="molecule type" value="Genomic_DNA"/>
</dbReference>
<organism evidence="7 8">
    <name type="scientific">Geobacter pickeringii</name>
    <dbReference type="NCBI Taxonomy" id="345632"/>
    <lineage>
        <taxon>Bacteria</taxon>
        <taxon>Pseudomonadati</taxon>
        <taxon>Thermodesulfobacteriota</taxon>
        <taxon>Desulfuromonadia</taxon>
        <taxon>Geobacterales</taxon>
        <taxon>Geobacteraceae</taxon>
        <taxon>Geobacter</taxon>
    </lineage>
</organism>